<dbReference type="EMBL" id="CP042192">
    <property type="protein sequence ID" value="QDS73044.1"/>
    <property type="molecule type" value="Genomic_DNA"/>
</dbReference>
<accession>A0A517LBN9</accession>
<reference evidence="3 4" key="1">
    <citation type="submission" date="2019-07" db="EMBL/GenBank/DDBJ databases">
        <title>Finished genome of Venturia effusa.</title>
        <authorList>
            <person name="Young C.A."/>
            <person name="Cox M.P."/>
            <person name="Ganley A.R.D."/>
            <person name="David W.J."/>
        </authorList>
    </citation>
    <scope>NUCLEOTIDE SEQUENCE [LARGE SCALE GENOMIC DNA]</scope>
    <source>
        <strain evidence="4">albino</strain>
    </source>
</reference>
<keyword evidence="4" id="KW-1185">Reference proteome</keyword>
<dbReference type="AlphaFoldDB" id="A0A517LBN9"/>
<evidence type="ECO:0000313" key="3">
    <source>
        <dbReference type="EMBL" id="QDS73044.1"/>
    </source>
</evidence>
<name>A0A517LBN9_9PEZI</name>
<sequence>MKLLLTIAFFAFAMALPTELTKPDSRFDAMPIPVPFGSTKPGKPDSTTFEPKPLPEYTTFEPEPLPAGSKPIEKGKPDSRVDPVPIPIPFGGSTKPGKPDKPDYTTFEPKPLPGFTTFEPKPLPEYTTFEPKPLPAGSKPIEKGKPDSRFDPMPIPVPFGSTKPDKPDYTFEPMPIPVPNEPTEPGTPDSSILEPMPIPVPFGGKVAKLNEVRKIFPTFP</sequence>
<evidence type="ECO:0000313" key="4">
    <source>
        <dbReference type="Proteomes" id="UP000316270"/>
    </source>
</evidence>
<protein>
    <submittedName>
        <fullName evidence="3">Uncharacterized protein</fullName>
    </submittedName>
</protein>
<feature type="compositionally biased region" description="Basic and acidic residues" evidence="1">
    <location>
        <begin position="140"/>
        <end position="150"/>
    </location>
</feature>
<feature type="signal peptide" evidence="2">
    <location>
        <begin position="1"/>
        <end position="15"/>
    </location>
</feature>
<feature type="region of interest" description="Disordered" evidence="1">
    <location>
        <begin position="35"/>
        <end position="196"/>
    </location>
</feature>
<feature type="compositionally biased region" description="Basic and acidic residues" evidence="1">
    <location>
        <begin position="71"/>
        <end position="81"/>
    </location>
</feature>
<organism evidence="3 4">
    <name type="scientific">Venturia effusa</name>
    <dbReference type="NCBI Taxonomy" id="50376"/>
    <lineage>
        <taxon>Eukaryota</taxon>
        <taxon>Fungi</taxon>
        <taxon>Dikarya</taxon>
        <taxon>Ascomycota</taxon>
        <taxon>Pezizomycotina</taxon>
        <taxon>Dothideomycetes</taxon>
        <taxon>Pleosporomycetidae</taxon>
        <taxon>Venturiales</taxon>
        <taxon>Venturiaceae</taxon>
        <taxon>Venturia</taxon>
    </lineage>
</organism>
<feature type="chain" id="PRO_5022138795" evidence="2">
    <location>
        <begin position="16"/>
        <end position="220"/>
    </location>
</feature>
<dbReference type="Proteomes" id="UP000316270">
    <property type="component" value="Chromosome 8"/>
</dbReference>
<evidence type="ECO:0000256" key="1">
    <source>
        <dbReference type="SAM" id="MobiDB-lite"/>
    </source>
</evidence>
<proteinExistence type="predicted"/>
<keyword evidence="2" id="KW-0732">Signal</keyword>
<gene>
    <name evidence="3" type="ORF">FKW77_009380</name>
</gene>
<evidence type="ECO:0000256" key="2">
    <source>
        <dbReference type="SAM" id="SignalP"/>
    </source>
</evidence>